<accession>C5KN37</accession>
<dbReference type="InterPro" id="IPR046342">
    <property type="entry name" value="CBS_dom_sf"/>
</dbReference>
<feature type="transmembrane region" description="Helical" evidence="7">
    <location>
        <begin position="96"/>
        <end position="113"/>
    </location>
</feature>
<evidence type="ECO:0000313" key="9">
    <source>
        <dbReference type="EMBL" id="EER14071.1"/>
    </source>
</evidence>
<protein>
    <recommendedName>
        <fullName evidence="8">CNNM transmembrane domain-containing protein</fullName>
    </recommendedName>
</protein>
<keyword evidence="4 5" id="KW-0472">Membrane</keyword>
<feature type="transmembrane region" description="Helical" evidence="7">
    <location>
        <begin position="12"/>
        <end position="37"/>
    </location>
</feature>
<dbReference type="GO" id="GO:0016020">
    <property type="term" value="C:membrane"/>
    <property type="evidence" value="ECO:0007669"/>
    <property type="project" value="UniProtKB-SubCell"/>
</dbReference>
<evidence type="ECO:0000256" key="5">
    <source>
        <dbReference type="PROSITE-ProRule" id="PRU01193"/>
    </source>
</evidence>
<evidence type="ECO:0000256" key="1">
    <source>
        <dbReference type="ARBA" id="ARBA00004141"/>
    </source>
</evidence>
<dbReference type="InParanoid" id="C5KN37"/>
<dbReference type="InterPro" id="IPR045095">
    <property type="entry name" value="ACDP"/>
</dbReference>
<dbReference type="GO" id="GO:0010960">
    <property type="term" value="P:magnesium ion homeostasis"/>
    <property type="evidence" value="ECO:0007669"/>
    <property type="project" value="InterPro"/>
</dbReference>
<evidence type="ECO:0000313" key="10">
    <source>
        <dbReference type="Proteomes" id="UP000007800"/>
    </source>
</evidence>
<dbReference type="Pfam" id="PF25562">
    <property type="entry name" value="CNBH_CNNM2_C"/>
    <property type="match status" value="1"/>
</dbReference>
<keyword evidence="2 5" id="KW-0812">Transmembrane</keyword>
<evidence type="ECO:0000256" key="2">
    <source>
        <dbReference type="ARBA" id="ARBA00022692"/>
    </source>
</evidence>
<dbReference type="AlphaFoldDB" id="C5KN37"/>
<evidence type="ECO:0000256" key="4">
    <source>
        <dbReference type="ARBA" id="ARBA00023136"/>
    </source>
</evidence>
<evidence type="ECO:0000256" key="6">
    <source>
        <dbReference type="SAM" id="MobiDB-lite"/>
    </source>
</evidence>
<dbReference type="InterPro" id="IPR002550">
    <property type="entry name" value="CNNM"/>
</dbReference>
<dbReference type="CDD" id="cd04590">
    <property type="entry name" value="CBS_pair_CorC_HlyC_assoc"/>
    <property type="match status" value="1"/>
</dbReference>
<feature type="compositionally biased region" description="Low complexity" evidence="6">
    <location>
        <begin position="329"/>
        <end position="340"/>
    </location>
</feature>
<dbReference type="SUPFAM" id="SSF54631">
    <property type="entry name" value="CBS-domain pair"/>
    <property type="match status" value="1"/>
</dbReference>
<gene>
    <name evidence="9" type="ORF">Pmar_PMAR020852</name>
</gene>
<keyword evidence="10" id="KW-1185">Reference proteome</keyword>
<dbReference type="PROSITE" id="PS51846">
    <property type="entry name" value="CNNM"/>
    <property type="match status" value="1"/>
</dbReference>
<keyword evidence="3 5" id="KW-1133">Transmembrane helix</keyword>
<evidence type="ECO:0000256" key="3">
    <source>
        <dbReference type="ARBA" id="ARBA00022989"/>
    </source>
</evidence>
<dbReference type="Pfam" id="PF01595">
    <property type="entry name" value="CNNM"/>
    <property type="match status" value="1"/>
</dbReference>
<evidence type="ECO:0000259" key="8">
    <source>
        <dbReference type="PROSITE" id="PS51846"/>
    </source>
</evidence>
<feature type="transmembrane region" description="Helical" evidence="7">
    <location>
        <begin position="125"/>
        <end position="144"/>
    </location>
</feature>
<sequence length="673" mass="73935">MLDGSGAGYEVLKWALIVLLVLCSAMFSGLTLGFLSLDKVGLEIVKAGANVKQAKYAKRIIPIRKDGNLLLCTLLLGNVAVNSLLSIIMADITGGLLGFVISTAIILLFGEILPQALCSRYSLKIGGFAVPVVRVCIVLLYPIAKPIALTLDCILGRDVGTIHSRSELLKLLAIHVDEKALDDETGKVMQGALKTLHEMKVSQIMTPVEDVFMLPIEAVLDYKTVTQIFQCGFSRIPVYSGTMNNIVGVLFTKDLILVDPDDATPLSAFLQIFARSMEVLEENQSVSSAFRRFRSGGSHMGLVRKVAPADTGRSAKRSLKGSPALHKYNSGGTNTTQSSSMMENGRDDPDIELVGVLTLEDIVEEIIQEEIIDETDVYVDVDNRVEVPGDRSGLNEQRLRLLNAQLLEEPLTADEIRALSLHLLHNQPSLSQHLDEKSVEWMLQNAEVHTYDNQHLSKMRLLDTNAAIRIESTLGQGSGGNSPRSFEGDDLCIYHRGVETDVCCIVLTGRLAVLAGHDKFRSEAGAFSVLAVEALLDNGYTPDFSARVGSEKVRCIMISRPVYNEAVKYKQTGLLPLSIPTLRQPRLLEKAGPRASSIKVQGRGAYAQQLIRQQQRILLSQHFVRKRSSVLNERPAVRRSSSADNLVREEVKNEEEIDSKHRAAEDTRSMDGL</sequence>
<feature type="region of interest" description="Disordered" evidence="6">
    <location>
        <begin position="313"/>
        <end position="347"/>
    </location>
</feature>
<reference evidence="9 10" key="1">
    <citation type="submission" date="2008-07" db="EMBL/GenBank/DDBJ databases">
        <authorList>
            <person name="El-Sayed N."/>
            <person name="Caler E."/>
            <person name="Inman J."/>
            <person name="Amedeo P."/>
            <person name="Hass B."/>
            <person name="Wortman J."/>
        </authorList>
    </citation>
    <scope>NUCLEOTIDE SEQUENCE [LARGE SCALE GENOMIC DNA]</scope>
    <source>
        <strain evidence="10">ATCC 50983 / TXsc</strain>
    </source>
</reference>
<dbReference type="RefSeq" id="XP_002782276.1">
    <property type="nucleotide sequence ID" value="XM_002782230.1"/>
</dbReference>
<dbReference type="Proteomes" id="UP000007800">
    <property type="component" value="Unassembled WGS sequence"/>
</dbReference>
<feature type="region of interest" description="Disordered" evidence="6">
    <location>
        <begin position="635"/>
        <end position="673"/>
    </location>
</feature>
<proteinExistence type="predicted"/>
<dbReference type="OrthoDB" id="5353557at2759"/>
<dbReference type="EMBL" id="GG674563">
    <property type="protein sequence ID" value="EER14071.1"/>
    <property type="molecule type" value="Genomic_DNA"/>
</dbReference>
<feature type="compositionally biased region" description="Basic and acidic residues" evidence="6">
    <location>
        <begin position="658"/>
        <end position="673"/>
    </location>
</feature>
<dbReference type="Gene3D" id="3.10.580.10">
    <property type="entry name" value="CBS-domain"/>
    <property type="match status" value="1"/>
</dbReference>
<dbReference type="PANTHER" id="PTHR12064:SF94">
    <property type="entry name" value="UNEXTENDED PROTEIN"/>
    <property type="match status" value="1"/>
</dbReference>
<dbReference type="PANTHER" id="PTHR12064">
    <property type="entry name" value="METAL TRANSPORTER CNNM"/>
    <property type="match status" value="1"/>
</dbReference>
<feature type="transmembrane region" description="Helical" evidence="7">
    <location>
        <begin position="68"/>
        <end position="90"/>
    </location>
</feature>
<dbReference type="GeneID" id="9059943"/>
<evidence type="ECO:0000256" key="7">
    <source>
        <dbReference type="SAM" id="Phobius"/>
    </source>
</evidence>
<feature type="domain" description="CNNM transmembrane" evidence="8">
    <location>
        <begin position="6"/>
        <end position="185"/>
    </location>
</feature>
<organism evidence="10">
    <name type="scientific">Perkinsus marinus (strain ATCC 50983 / TXsc)</name>
    <dbReference type="NCBI Taxonomy" id="423536"/>
    <lineage>
        <taxon>Eukaryota</taxon>
        <taxon>Sar</taxon>
        <taxon>Alveolata</taxon>
        <taxon>Perkinsozoa</taxon>
        <taxon>Perkinsea</taxon>
        <taxon>Perkinsida</taxon>
        <taxon>Perkinsidae</taxon>
        <taxon>Perkinsus</taxon>
    </lineage>
</organism>
<comment type="subcellular location">
    <subcellularLocation>
        <location evidence="1">Membrane</location>
        <topology evidence="1">Multi-pass membrane protein</topology>
    </subcellularLocation>
</comment>
<name>C5KN37_PERM5</name>
<dbReference type="InterPro" id="IPR044751">
    <property type="entry name" value="Ion_transp-like_CBS"/>
</dbReference>
<dbReference type="OMA" id="KLMFMHA"/>